<feature type="domain" description="SHSP" evidence="4">
    <location>
        <begin position="50"/>
        <end position="167"/>
    </location>
</feature>
<dbReference type="PANTHER" id="PTHR46733">
    <property type="entry name" value="26.5 KDA HEAT SHOCK PROTEIN, MITOCHONDRIAL"/>
    <property type="match status" value="1"/>
</dbReference>
<dbReference type="PROSITE" id="PS01031">
    <property type="entry name" value="SHSP"/>
    <property type="match status" value="1"/>
</dbReference>
<organism evidence="5 6">
    <name type="scientific">Inmirania thermothiophila</name>
    <dbReference type="NCBI Taxonomy" id="1750597"/>
    <lineage>
        <taxon>Bacteria</taxon>
        <taxon>Pseudomonadati</taxon>
        <taxon>Pseudomonadota</taxon>
        <taxon>Gammaproteobacteria</taxon>
        <taxon>Chromatiales</taxon>
        <taxon>Ectothiorhodospiraceae</taxon>
        <taxon>Inmirania</taxon>
    </lineage>
</organism>
<evidence type="ECO:0000313" key="5">
    <source>
        <dbReference type="EMBL" id="ROR34563.1"/>
    </source>
</evidence>
<evidence type="ECO:0000256" key="2">
    <source>
        <dbReference type="PROSITE-ProRule" id="PRU00285"/>
    </source>
</evidence>
<evidence type="ECO:0000313" key="6">
    <source>
        <dbReference type="Proteomes" id="UP000276634"/>
    </source>
</evidence>
<dbReference type="SUPFAM" id="SSF49764">
    <property type="entry name" value="HSP20-like chaperones"/>
    <property type="match status" value="1"/>
</dbReference>
<dbReference type="InterPro" id="IPR008978">
    <property type="entry name" value="HSP20-like_chaperone"/>
</dbReference>
<comment type="caution">
    <text evidence="5">The sequence shown here is derived from an EMBL/GenBank/DDBJ whole genome shotgun (WGS) entry which is preliminary data.</text>
</comment>
<dbReference type="CDD" id="cd06464">
    <property type="entry name" value="ACD_sHsps-like"/>
    <property type="match status" value="1"/>
</dbReference>
<dbReference type="PANTHER" id="PTHR46733:SF4">
    <property type="entry name" value="HEAT SHOCK PROTEIN 21, CHLOROPLASTIC"/>
    <property type="match status" value="1"/>
</dbReference>
<dbReference type="OrthoDB" id="9792695at2"/>
<reference evidence="5 6" key="1">
    <citation type="submission" date="2018-11" db="EMBL/GenBank/DDBJ databases">
        <title>Genomic Encyclopedia of Type Strains, Phase IV (KMG-IV): sequencing the most valuable type-strain genomes for metagenomic binning, comparative biology and taxonomic classification.</title>
        <authorList>
            <person name="Goeker M."/>
        </authorList>
    </citation>
    <scope>NUCLEOTIDE SEQUENCE [LARGE SCALE GENOMIC DNA]</scope>
    <source>
        <strain evidence="5 6">DSM 100275</strain>
    </source>
</reference>
<gene>
    <name evidence="5" type="ORF">EDC57_0461</name>
</gene>
<dbReference type="InterPro" id="IPR002068">
    <property type="entry name" value="A-crystallin/Hsp20_dom"/>
</dbReference>
<keyword evidence="1" id="KW-0346">Stress response</keyword>
<evidence type="ECO:0000256" key="1">
    <source>
        <dbReference type="ARBA" id="ARBA00023016"/>
    </source>
</evidence>
<accession>A0A3N1Y6X7</accession>
<comment type="similarity">
    <text evidence="2 3">Belongs to the small heat shock protein (HSP20) family.</text>
</comment>
<protein>
    <submittedName>
        <fullName evidence="5">HSP20 family protein</fullName>
    </submittedName>
</protein>
<dbReference type="EMBL" id="RJVI01000001">
    <property type="protein sequence ID" value="ROR34563.1"/>
    <property type="molecule type" value="Genomic_DNA"/>
</dbReference>
<dbReference type="InterPro" id="IPR044587">
    <property type="entry name" value="HSP21-like"/>
</dbReference>
<dbReference type="RefSeq" id="WP_123399851.1">
    <property type="nucleotide sequence ID" value="NZ_RJVI01000001.1"/>
</dbReference>
<proteinExistence type="inferred from homology"/>
<name>A0A3N1Y6X7_9GAMM</name>
<keyword evidence="6" id="KW-1185">Reference proteome</keyword>
<dbReference type="GO" id="GO:0009408">
    <property type="term" value="P:response to heat"/>
    <property type="evidence" value="ECO:0007669"/>
    <property type="project" value="InterPro"/>
</dbReference>
<dbReference type="Proteomes" id="UP000276634">
    <property type="component" value="Unassembled WGS sequence"/>
</dbReference>
<evidence type="ECO:0000259" key="4">
    <source>
        <dbReference type="PROSITE" id="PS01031"/>
    </source>
</evidence>
<dbReference type="AlphaFoldDB" id="A0A3N1Y6X7"/>
<dbReference type="Pfam" id="PF00011">
    <property type="entry name" value="HSP20"/>
    <property type="match status" value="1"/>
</dbReference>
<evidence type="ECO:0000256" key="3">
    <source>
        <dbReference type="RuleBase" id="RU003616"/>
    </source>
</evidence>
<dbReference type="Gene3D" id="2.60.40.790">
    <property type="match status" value="1"/>
</dbReference>
<sequence length="168" mass="18516">MSTLQEIRHGLGRALATLSEGWHQLRERAAHALTRFTPRRGGGAVETGEEAVARMAPRWGLLAAEVSEDDAHVLVRLEAPGLEPEDFDLAVVDDILVVRGEKRVQRTAGNARYHLLECAYGLFERAIPLPAPVNEAGTEARYRNGVLSVRLPKRAAAARRRIPVEVRS</sequence>